<dbReference type="InterPro" id="IPR026028">
    <property type="entry name" value="V-type_ATPase_116kDa_su_euka"/>
</dbReference>
<protein>
    <recommendedName>
        <fullName evidence="9">V-type proton ATPase subunit a</fullName>
    </recommendedName>
</protein>
<sequence length="841" mass="95999">MGAMFRSEEMALCQLFIHPDKAAYTSVPSLDVCEAVDLNPDVNAFQRKFVNEVRRCDEMERKLRYIEAEVHKDGVHVPSVKEPPRAPNPREIIDLEAHLEKTENEILELSHNAVNLKQNYLELTELKHVLEKTEAFFVAQEEFGMDSLTKSLISDEQGQQAASRGRLGFVAGVVQRERVPAFERMLWRISRGNVFLRRAELDKPLEDPTTGNEIYKTVFVAFFQGEQLKSRIKKVCTGFHASLYPCPPSNTERQDMVKGVRTRLEDLNMVLNQTRDHRQRVLISVAKELPSWSIMVRKMKAIYHTLNLFNMDVTKKCLIGECWVPTADLPNVQKALVDGSNACGSSIPSFLNCIETDEEPPTFNRTNRFTRGFQNLIDAYGVASYRECNPALYTIITFPFLFAVMFGDLGHGLIMALFGAWMVIKEVSLAAKKSNNEIWNIFFAGRYIILLMGCFSMYTGLVYNDIFSKSMNIFGSSWYVPYDNKTLESSPAFTLDPNDSYIDVPYFIGIDPIWQTADNKIIFLNSYKMKLSIIFGVVHMIFGVCMSVVNYNFFKRRYSIILEFLPQVVFLCLLFLYMVFMMFYKWVAYSTFSTDLAYQQGCAPSVLILFINMMLFSSNEPEAGCKEFMFEGQGQIQRVFVLVALCCIPVMLLGKPLYLLSASKKKKKDVKPEQSNGSVNQGIEMQEQTDIGDGEPKPEAKPSGSGGGHGHDEEPFSEVMIHQAIHTIEYVLSTISHTASYLRLWALSLAHAELSEVLWNMVLTFGLKDSNYIGAIKLYVAFCFWALFTLAILVMMEGLSAFLHTLRLHWVEFMSKFYQGLGYIFQPFCFKTILEQEEKEE</sequence>
<dbReference type="InterPro" id="IPR002490">
    <property type="entry name" value="V-ATPase_116kDa_su"/>
</dbReference>
<feature type="transmembrane region" description="Helical" evidence="9">
    <location>
        <begin position="391"/>
        <end position="424"/>
    </location>
</feature>
<keyword evidence="5 9" id="KW-0375">Hydrogen ion transport</keyword>
<evidence type="ECO:0000256" key="6">
    <source>
        <dbReference type="ARBA" id="ARBA00022989"/>
    </source>
</evidence>
<dbReference type="PANTHER" id="PTHR11629">
    <property type="entry name" value="VACUOLAR PROTON ATPASES"/>
    <property type="match status" value="1"/>
</dbReference>
<feature type="region of interest" description="Disordered" evidence="11">
    <location>
        <begin position="669"/>
        <end position="712"/>
    </location>
</feature>
<keyword evidence="3 9" id="KW-0813">Transport</keyword>
<evidence type="ECO:0000256" key="3">
    <source>
        <dbReference type="ARBA" id="ARBA00022448"/>
    </source>
</evidence>
<keyword evidence="10" id="KW-0175">Coiled coil</keyword>
<feature type="transmembrane region" description="Helical" evidence="9">
    <location>
        <begin position="531"/>
        <end position="554"/>
    </location>
</feature>
<keyword evidence="7 9" id="KW-0406">Ion transport</keyword>
<dbReference type="Proteomes" id="UP001652740">
    <property type="component" value="Unplaced"/>
</dbReference>
<feature type="transmembrane region" description="Helical" evidence="9">
    <location>
        <begin position="636"/>
        <end position="658"/>
    </location>
</feature>
<comment type="function">
    <text evidence="9">Essential component of the vacuolar proton pump (V-ATPase), a multimeric enzyme that catalyzes the translocation of protons across the membranes. Required for assembly and activity of the V-ATPase.</text>
</comment>
<evidence type="ECO:0000256" key="4">
    <source>
        <dbReference type="ARBA" id="ARBA00022692"/>
    </source>
</evidence>
<feature type="coiled-coil region" evidence="10">
    <location>
        <begin position="92"/>
        <end position="119"/>
    </location>
</feature>
<feature type="transmembrane region" description="Helical" evidence="9">
    <location>
        <begin position="444"/>
        <end position="463"/>
    </location>
</feature>
<keyword evidence="12" id="KW-1185">Reference proteome</keyword>
<evidence type="ECO:0000256" key="1">
    <source>
        <dbReference type="ARBA" id="ARBA00004141"/>
    </source>
</evidence>
<evidence type="ECO:0000256" key="11">
    <source>
        <dbReference type="SAM" id="MobiDB-lite"/>
    </source>
</evidence>
<name>A0ABM3MCT8_GALME</name>
<evidence type="ECO:0000256" key="7">
    <source>
        <dbReference type="ARBA" id="ARBA00023065"/>
    </source>
</evidence>
<reference evidence="13" key="1">
    <citation type="submission" date="2025-08" db="UniProtKB">
        <authorList>
            <consortium name="RefSeq"/>
        </authorList>
    </citation>
    <scope>IDENTIFICATION</scope>
    <source>
        <tissue evidence="13">Whole larvae</tissue>
    </source>
</reference>
<feature type="transmembrane region" description="Helical" evidence="9">
    <location>
        <begin position="778"/>
        <end position="803"/>
    </location>
</feature>
<accession>A0ABM3MCT8</accession>
<comment type="similarity">
    <text evidence="2 9">Belongs to the V-ATPase 116 kDa subunit family.</text>
</comment>
<evidence type="ECO:0000256" key="10">
    <source>
        <dbReference type="SAM" id="Coils"/>
    </source>
</evidence>
<organism evidence="12 13">
    <name type="scientific">Galleria mellonella</name>
    <name type="common">Greater wax moth</name>
    <dbReference type="NCBI Taxonomy" id="7137"/>
    <lineage>
        <taxon>Eukaryota</taxon>
        <taxon>Metazoa</taxon>
        <taxon>Ecdysozoa</taxon>
        <taxon>Arthropoda</taxon>
        <taxon>Hexapoda</taxon>
        <taxon>Insecta</taxon>
        <taxon>Pterygota</taxon>
        <taxon>Neoptera</taxon>
        <taxon>Endopterygota</taxon>
        <taxon>Lepidoptera</taxon>
        <taxon>Glossata</taxon>
        <taxon>Ditrysia</taxon>
        <taxon>Pyraloidea</taxon>
        <taxon>Pyralidae</taxon>
        <taxon>Galleriinae</taxon>
        <taxon>Galleria</taxon>
    </lineage>
</organism>
<feature type="transmembrane region" description="Helical" evidence="9">
    <location>
        <begin position="596"/>
        <end position="616"/>
    </location>
</feature>
<dbReference type="GeneID" id="113515552"/>
<keyword evidence="8 9" id="KW-0472">Membrane</keyword>
<evidence type="ECO:0000256" key="2">
    <source>
        <dbReference type="ARBA" id="ARBA00009904"/>
    </source>
</evidence>
<dbReference type="PIRSF" id="PIRSF001293">
    <property type="entry name" value="ATP6V0A1"/>
    <property type="match status" value="1"/>
</dbReference>
<dbReference type="Pfam" id="PF01496">
    <property type="entry name" value="V_ATPase_I"/>
    <property type="match status" value="1"/>
</dbReference>
<evidence type="ECO:0000256" key="8">
    <source>
        <dbReference type="ARBA" id="ARBA00023136"/>
    </source>
</evidence>
<evidence type="ECO:0000256" key="5">
    <source>
        <dbReference type="ARBA" id="ARBA00022781"/>
    </source>
</evidence>
<feature type="transmembrane region" description="Helical" evidence="9">
    <location>
        <begin position="560"/>
        <end position="584"/>
    </location>
</feature>
<dbReference type="RefSeq" id="XP_052749216.1">
    <property type="nucleotide sequence ID" value="XM_052893256.1"/>
</dbReference>
<keyword evidence="6 9" id="KW-1133">Transmembrane helix</keyword>
<evidence type="ECO:0000313" key="12">
    <source>
        <dbReference type="Proteomes" id="UP001652740"/>
    </source>
</evidence>
<dbReference type="PANTHER" id="PTHR11629:SF61">
    <property type="entry name" value="V-TYPE PROTON ATPASE SUBUNIT A"/>
    <property type="match status" value="1"/>
</dbReference>
<evidence type="ECO:0000313" key="13">
    <source>
        <dbReference type="RefSeq" id="XP_052749216.1"/>
    </source>
</evidence>
<proteinExistence type="inferred from homology"/>
<keyword evidence="4 9" id="KW-0812">Transmembrane</keyword>
<feature type="compositionally biased region" description="Polar residues" evidence="11">
    <location>
        <begin position="673"/>
        <end position="689"/>
    </location>
</feature>
<gene>
    <name evidence="13" type="primary">LOC113515552</name>
</gene>
<evidence type="ECO:0000256" key="9">
    <source>
        <dbReference type="RuleBase" id="RU361189"/>
    </source>
</evidence>
<comment type="subcellular location">
    <subcellularLocation>
        <location evidence="1">Membrane</location>
        <topology evidence="1">Multi-pass membrane protein</topology>
    </subcellularLocation>
</comment>